<evidence type="ECO:0000259" key="8">
    <source>
        <dbReference type="PROSITE" id="PS51845"/>
    </source>
</evidence>
<dbReference type="Gene3D" id="1.10.1300.10">
    <property type="entry name" value="3'5'-cyclic nucleotide phosphodiesterase, catalytic domain"/>
    <property type="match status" value="1"/>
</dbReference>
<keyword evidence="10" id="KW-1185">Reference proteome</keyword>
<feature type="coiled-coil region" evidence="6">
    <location>
        <begin position="283"/>
        <end position="331"/>
    </location>
</feature>
<dbReference type="PROSITE" id="PS51845">
    <property type="entry name" value="PDEASE_I_2"/>
    <property type="match status" value="1"/>
</dbReference>
<keyword evidence="2" id="KW-0378">Hydrolase</keyword>
<proteinExistence type="predicted"/>
<feature type="binding site" evidence="5">
    <location>
        <position position="638"/>
    </location>
    <ligand>
        <name>Zn(2+)</name>
        <dbReference type="ChEBI" id="CHEBI:29105"/>
        <label>1</label>
    </ligand>
</feature>
<evidence type="ECO:0000256" key="5">
    <source>
        <dbReference type="PIRSR" id="PIRSR623088-3"/>
    </source>
</evidence>
<dbReference type="EMBL" id="CYKH01000068">
    <property type="protein sequence ID" value="CUI11289.1"/>
    <property type="molecule type" value="Genomic_DNA"/>
</dbReference>
<dbReference type="Proteomes" id="UP000051952">
    <property type="component" value="Unassembled WGS sequence"/>
</dbReference>
<evidence type="ECO:0000256" key="7">
    <source>
        <dbReference type="SAM" id="MobiDB-lite"/>
    </source>
</evidence>
<feature type="active site" description="Proton donor" evidence="3">
    <location>
        <position position="634"/>
    </location>
</feature>
<evidence type="ECO:0000313" key="9">
    <source>
        <dbReference type="EMBL" id="CUI11289.1"/>
    </source>
</evidence>
<evidence type="ECO:0000256" key="4">
    <source>
        <dbReference type="PIRSR" id="PIRSR623088-2"/>
    </source>
</evidence>
<keyword evidence="1 5" id="KW-0479">Metal-binding</keyword>
<feature type="binding site" evidence="4">
    <location>
        <position position="836"/>
    </location>
    <ligand>
        <name>AMP</name>
        <dbReference type="ChEBI" id="CHEBI:456215"/>
    </ligand>
</feature>
<feature type="binding site" evidence="5">
    <location>
        <position position="675"/>
    </location>
    <ligand>
        <name>Zn(2+)</name>
        <dbReference type="ChEBI" id="CHEBI:29105"/>
        <label>2</label>
    </ligand>
</feature>
<evidence type="ECO:0000313" key="10">
    <source>
        <dbReference type="Proteomes" id="UP000051952"/>
    </source>
</evidence>
<dbReference type="SMART" id="SM00471">
    <property type="entry name" value="HDc"/>
    <property type="match status" value="1"/>
</dbReference>
<protein>
    <submittedName>
        <fullName evidence="9">3'5'-cyclic nucleotide phosphodiesterase family protein, putative</fullName>
    </submittedName>
</protein>
<dbReference type="PRINTS" id="PR00387">
    <property type="entry name" value="PDIESTERASE1"/>
</dbReference>
<dbReference type="OrthoDB" id="568146at2759"/>
<organism evidence="9 10">
    <name type="scientific">Bodo saltans</name>
    <name type="common">Flagellated protozoan</name>
    <dbReference type="NCBI Taxonomy" id="75058"/>
    <lineage>
        <taxon>Eukaryota</taxon>
        <taxon>Discoba</taxon>
        <taxon>Euglenozoa</taxon>
        <taxon>Kinetoplastea</taxon>
        <taxon>Metakinetoplastina</taxon>
        <taxon>Eubodonida</taxon>
        <taxon>Bodonidae</taxon>
        <taxon>Bodo</taxon>
    </lineage>
</organism>
<dbReference type="InterPro" id="IPR036971">
    <property type="entry name" value="PDEase_catalytic_dom_sf"/>
</dbReference>
<gene>
    <name evidence="9" type="ORF">BSAL_51745</name>
</gene>
<dbReference type="GO" id="GO:0007165">
    <property type="term" value="P:signal transduction"/>
    <property type="evidence" value="ECO:0007669"/>
    <property type="project" value="InterPro"/>
</dbReference>
<dbReference type="AlphaFoldDB" id="A0A0S4KDV1"/>
<feature type="binding site" evidence="5">
    <location>
        <position position="674"/>
    </location>
    <ligand>
        <name>Zn(2+)</name>
        <dbReference type="ChEBI" id="CHEBI:29105"/>
        <label>1</label>
    </ligand>
</feature>
<keyword evidence="6" id="KW-0175">Coiled coil</keyword>
<evidence type="ECO:0000256" key="2">
    <source>
        <dbReference type="ARBA" id="ARBA00022801"/>
    </source>
</evidence>
<dbReference type="GO" id="GO:0046872">
    <property type="term" value="F:metal ion binding"/>
    <property type="evidence" value="ECO:0007669"/>
    <property type="project" value="UniProtKB-KW"/>
</dbReference>
<feature type="binding site" evidence="5">
    <location>
        <position position="675"/>
    </location>
    <ligand>
        <name>Zn(2+)</name>
        <dbReference type="ChEBI" id="CHEBI:29105"/>
        <label>1</label>
    </ligand>
</feature>
<dbReference type="Pfam" id="PF00233">
    <property type="entry name" value="PDEase_I"/>
    <property type="match status" value="1"/>
</dbReference>
<feature type="domain" description="PDEase" evidence="8">
    <location>
        <begin position="556"/>
        <end position="880"/>
    </location>
</feature>
<dbReference type="InterPro" id="IPR023088">
    <property type="entry name" value="PDEase"/>
</dbReference>
<feature type="compositionally biased region" description="Basic and acidic residues" evidence="7">
    <location>
        <begin position="423"/>
        <end position="435"/>
    </location>
</feature>
<feature type="region of interest" description="Disordered" evidence="7">
    <location>
        <begin position="417"/>
        <end position="439"/>
    </location>
</feature>
<reference evidence="10" key="1">
    <citation type="submission" date="2015-09" db="EMBL/GenBank/DDBJ databases">
        <authorList>
            <consortium name="Pathogen Informatics"/>
        </authorList>
    </citation>
    <scope>NUCLEOTIDE SEQUENCE [LARGE SCALE GENOMIC DNA]</scope>
    <source>
        <strain evidence="10">Lake Konstanz</strain>
    </source>
</reference>
<dbReference type="GO" id="GO:0004114">
    <property type="term" value="F:3',5'-cyclic-nucleotide phosphodiesterase activity"/>
    <property type="evidence" value="ECO:0007669"/>
    <property type="project" value="InterPro"/>
</dbReference>
<feature type="binding site" evidence="5">
    <location>
        <position position="786"/>
    </location>
    <ligand>
        <name>Zn(2+)</name>
        <dbReference type="ChEBI" id="CHEBI:29105"/>
        <label>1</label>
    </ligand>
</feature>
<feature type="binding site" evidence="4">
    <location>
        <position position="675"/>
    </location>
    <ligand>
        <name>AMP</name>
        <dbReference type="ChEBI" id="CHEBI:456215"/>
    </ligand>
</feature>
<dbReference type="PANTHER" id="PTHR11347">
    <property type="entry name" value="CYCLIC NUCLEOTIDE PHOSPHODIESTERASE"/>
    <property type="match status" value="1"/>
</dbReference>
<accession>A0A0S4KDV1</accession>
<feature type="coiled-coil region" evidence="6">
    <location>
        <begin position="105"/>
        <end position="139"/>
    </location>
</feature>
<dbReference type="SUPFAM" id="SSF109604">
    <property type="entry name" value="HD-domain/PDEase-like"/>
    <property type="match status" value="1"/>
</dbReference>
<evidence type="ECO:0000256" key="1">
    <source>
        <dbReference type="ARBA" id="ARBA00022723"/>
    </source>
</evidence>
<evidence type="ECO:0000256" key="3">
    <source>
        <dbReference type="PIRSR" id="PIRSR623088-1"/>
    </source>
</evidence>
<sequence>MSIPKIIVKKSQFPITTTPASDTSVAHDAIEQIRTNLLTRSASATARFRPTPLFAFGSSVPLHSVGNSSGLGASAQHARVGTPQERARTPSNDSISAAPAVTVLAAATERILLQTQDQVERLTREKHDLERHVLQLQQELIVSTSTTTRQNTTVNSLRVSTDSVAAATAALEYLLSHTFHWTGSSETTNSDETASVVEVWNRIRNQLVNATTSSNATSSNEIELSPYLVEDLLNLPACAATAISTTATTERPAATVSRHEDASIIAAHQETIRKLQSEKVLIHDRLEALIAQYETAHQQLQRDMNTKERTIQQLSKTIESQRVEIQLAHQQQAEQPYSHSPDRTLVMGSTVDSPTRRLRWDESMQGLLQLMDALEAMPSLSSLLPAATPPQNHNNAAHDKLNPHTVVSFATQMKEAISTMEGSSDRTTTRIKQTEGARTQNIRRIRQALQSRVDSDKPSNATIASQQRFDALQARVEEADQRMQRDREETENTIASQARQIHELQQIRDASTKDIYRLQEQAMNDQDELDDLRQQLEAQQQQIIPIPPTRIPPLKLLPRIAELPQVTLTPDELTWDFDVLARDGDLAAAGGCLYQVGCALAESTGLREDARIDVVALQRLLLQLQRGYERNPYHTVQHAADMTHAAFFLLRVAGVLDKMDAVERLAVLVACAGHDHQHPGRTNAFMIAVGDPVAARYNDQAVLENHHLASTAALLELPDFAVLRNATPADAKRFRQLLVRIILGTDMAQHMGHLKNFESRLDTKPLDVAVAADRLDVICQFVHAADISALARPFKVAEPWTHRVQAEFRAQGEEELALGLPVSFGCGANVDVPLSQVGFIDMFVMPLFRAIARVAPQPMAVIVDSLSATRGEWASRCANPPGAVKESTPPSYHDELLDVYKENVELRIALQKLLGSIDA</sequence>
<dbReference type="InterPro" id="IPR003607">
    <property type="entry name" value="HD/PDEase_dom"/>
</dbReference>
<name>A0A0S4KDV1_BODSA</name>
<feature type="binding site" evidence="4">
    <location>
        <begin position="634"/>
        <end position="638"/>
    </location>
    <ligand>
        <name>AMP</name>
        <dbReference type="ChEBI" id="CHEBI:456215"/>
    </ligand>
</feature>
<feature type="binding site" evidence="4">
    <location>
        <position position="786"/>
    </location>
    <ligand>
        <name>AMP</name>
        <dbReference type="ChEBI" id="CHEBI:456215"/>
    </ligand>
</feature>
<evidence type="ECO:0000256" key="6">
    <source>
        <dbReference type="SAM" id="Coils"/>
    </source>
</evidence>
<feature type="coiled-coil region" evidence="6">
    <location>
        <begin position="469"/>
        <end position="542"/>
    </location>
</feature>
<dbReference type="VEuPathDB" id="TriTrypDB:BSAL_51745"/>
<dbReference type="InterPro" id="IPR002073">
    <property type="entry name" value="PDEase_catalytic_dom"/>
</dbReference>
<dbReference type="CDD" id="cd00077">
    <property type="entry name" value="HDc"/>
    <property type="match status" value="1"/>
</dbReference>